<proteinExistence type="predicted"/>
<feature type="transmembrane region" description="Helical" evidence="1">
    <location>
        <begin position="213"/>
        <end position="234"/>
    </location>
</feature>
<evidence type="ECO:0000313" key="2">
    <source>
        <dbReference type="EMBL" id="AMY09410.1"/>
    </source>
</evidence>
<feature type="transmembrane region" description="Helical" evidence="1">
    <location>
        <begin position="142"/>
        <end position="159"/>
    </location>
</feature>
<feature type="transmembrane region" description="Helical" evidence="1">
    <location>
        <begin position="179"/>
        <end position="201"/>
    </location>
</feature>
<name>A0A143PMJ8_LUTPR</name>
<feature type="transmembrane region" description="Helical" evidence="1">
    <location>
        <begin position="246"/>
        <end position="267"/>
    </location>
</feature>
<dbReference type="OrthoDB" id="9825779at2"/>
<feature type="transmembrane region" description="Helical" evidence="1">
    <location>
        <begin position="288"/>
        <end position="307"/>
    </location>
</feature>
<feature type="transmembrane region" description="Helical" evidence="1">
    <location>
        <begin position="31"/>
        <end position="48"/>
    </location>
</feature>
<evidence type="ECO:0000313" key="3">
    <source>
        <dbReference type="Proteomes" id="UP000076079"/>
    </source>
</evidence>
<reference evidence="3" key="2">
    <citation type="submission" date="2016-04" db="EMBL/GenBank/DDBJ databases">
        <title>First Complete Genome Sequence of a Subdivision 6 Acidobacterium.</title>
        <authorList>
            <person name="Huang S."/>
            <person name="Vieira S."/>
            <person name="Bunk B."/>
            <person name="Riedel T."/>
            <person name="Sproeer C."/>
            <person name="Overmann J."/>
        </authorList>
    </citation>
    <scope>NUCLEOTIDE SEQUENCE [LARGE SCALE GENOMIC DNA]</scope>
    <source>
        <strain evidence="3">DSM 100886 HEG_-6_39</strain>
    </source>
</reference>
<keyword evidence="1" id="KW-0472">Membrane</keyword>
<feature type="transmembrane region" description="Helical" evidence="1">
    <location>
        <begin position="313"/>
        <end position="334"/>
    </location>
</feature>
<dbReference type="KEGG" id="abac:LuPra_02625"/>
<keyword evidence="1" id="KW-1133">Transmembrane helix</keyword>
<dbReference type="EMBL" id="CP015136">
    <property type="protein sequence ID" value="AMY09410.1"/>
    <property type="molecule type" value="Genomic_DNA"/>
</dbReference>
<sequence length="359" mass="39450">MNQTIAGIAGTAVPRAVPSTDDPRVVTARRVFRGALAFNTALTLFWLVSMATDSRFFFSEYRITLESVGSVLSVIAFFYVLWGLAWWGLKSLALRWVGFSKDERRDAFSSRMDRPYEVGALTAKYSERRIRIADMIGRRGRFAFLAFAGLYGLYTQVLANPQPNFAVAFATNNLFEGVLGSWIFLGVFYLNGFIGATFYGPQTRVMDGYLGRANCLLITTLWTAFKFIMVPMSLQLAAVYPREQFAVVFGLIWLSYIATDAFAEIFGSLFGKQSIKVWGVGDVNRKSVVGVVAGFAGALAVNLALISANGLLIGPWIGLAFVIALSNCLVELYSPRGTDDFTMATTNALLCLAFGAWVV</sequence>
<organism evidence="2 3">
    <name type="scientific">Luteitalea pratensis</name>
    <dbReference type="NCBI Taxonomy" id="1855912"/>
    <lineage>
        <taxon>Bacteria</taxon>
        <taxon>Pseudomonadati</taxon>
        <taxon>Acidobacteriota</taxon>
        <taxon>Vicinamibacteria</taxon>
        <taxon>Vicinamibacterales</taxon>
        <taxon>Vicinamibacteraceae</taxon>
        <taxon>Luteitalea</taxon>
    </lineage>
</organism>
<protein>
    <recommendedName>
        <fullName evidence="4">Cytidylyltransferase family protein</fullName>
    </recommendedName>
</protein>
<keyword evidence="3" id="KW-1185">Reference proteome</keyword>
<keyword evidence="1" id="KW-0812">Transmembrane</keyword>
<feature type="transmembrane region" description="Helical" evidence="1">
    <location>
        <begin position="68"/>
        <end position="89"/>
    </location>
</feature>
<dbReference type="RefSeq" id="WP_110171156.1">
    <property type="nucleotide sequence ID" value="NZ_CP015136.1"/>
</dbReference>
<dbReference type="AlphaFoldDB" id="A0A143PMJ8"/>
<evidence type="ECO:0000256" key="1">
    <source>
        <dbReference type="SAM" id="Phobius"/>
    </source>
</evidence>
<gene>
    <name evidence="2" type="ORF">LuPra_02625</name>
</gene>
<dbReference type="Proteomes" id="UP000076079">
    <property type="component" value="Chromosome"/>
</dbReference>
<reference evidence="2 3" key="1">
    <citation type="journal article" date="2016" name="Genome Announc.">
        <title>First Complete Genome Sequence of a Subdivision 6 Acidobacterium Strain.</title>
        <authorList>
            <person name="Huang S."/>
            <person name="Vieira S."/>
            <person name="Bunk B."/>
            <person name="Riedel T."/>
            <person name="Sproer C."/>
            <person name="Overmann J."/>
        </authorList>
    </citation>
    <scope>NUCLEOTIDE SEQUENCE [LARGE SCALE GENOMIC DNA]</scope>
    <source>
        <strain evidence="3">DSM 100886 HEG_-6_39</strain>
    </source>
</reference>
<accession>A0A143PMJ8</accession>
<evidence type="ECO:0008006" key="4">
    <source>
        <dbReference type="Google" id="ProtNLM"/>
    </source>
</evidence>